<gene>
    <name evidence="4" type="ORF">SVA_2063</name>
</gene>
<dbReference type="GO" id="GO:0033786">
    <property type="term" value="F:heptose-1-phosphate adenylyltransferase activity"/>
    <property type="evidence" value="ECO:0007669"/>
    <property type="project" value="TreeGrafter"/>
</dbReference>
<dbReference type="SUPFAM" id="SSF53613">
    <property type="entry name" value="Ribokinase-like"/>
    <property type="match status" value="1"/>
</dbReference>
<reference evidence="4 5" key="1">
    <citation type="submission" date="2015-08" db="EMBL/GenBank/DDBJ databases">
        <title>Complete genome sequence of Sulfurifustis variabilis.</title>
        <authorList>
            <person name="Miura A."/>
            <person name="Kojima H."/>
            <person name="Fukui M."/>
        </authorList>
    </citation>
    <scope>NUCLEOTIDE SEQUENCE [LARGE SCALE GENOMIC DNA]</scope>
    <source>
        <strain evidence="5">skN76</strain>
    </source>
</reference>
<accession>A0A1B4V5A1</accession>
<dbReference type="InterPro" id="IPR011611">
    <property type="entry name" value="PfkB_dom"/>
</dbReference>
<dbReference type="CDD" id="cd01172">
    <property type="entry name" value="RfaE_like"/>
    <property type="match status" value="1"/>
</dbReference>
<dbReference type="PROSITE" id="PS00584">
    <property type="entry name" value="PFKB_KINASES_2"/>
    <property type="match status" value="1"/>
</dbReference>
<evidence type="ECO:0000313" key="4">
    <source>
        <dbReference type="EMBL" id="BAU48615.1"/>
    </source>
</evidence>
<sequence length="320" mass="34643">MLPDLLNALTRARVLVVGDAMLDRYWHGGVERISPEAPVPVVTVGRCDERPGGAANVARNVRDLGARCTLLSITGDDREADKLEQLLDKADIGYRLYRDKLINTIVKLRVISRNQQLLRIDFESPPSKDARVRLLDYYLEHLSQFDVVIVSDYGKGGLGYVREMVGAARDAGLPVIVDPKGDDYSIYRRATLVTPNRKEFEQIAGRARDDLDLERRAAATVAALELDGLLITRGEEGMTLVERDGRVLHVPARVREVFDVTGAGDSVIAAVACTYAVGGPVEEALRLASIAAGIVVGKLGAATATPDEIRQELSAGGTGS</sequence>
<feature type="domain" description="Carbohydrate kinase PfkB" evidence="3">
    <location>
        <begin position="13"/>
        <end position="306"/>
    </location>
</feature>
<dbReference type="PANTHER" id="PTHR46969:SF1">
    <property type="entry name" value="BIFUNCTIONAL PROTEIN HLDE"/>
    <property type="match status" value="1"/>
</dbReference>
<dbReference type="InterPro" id="IPR002173">
    <property type="entry name" value="Carboh/pur_kinase_PfkB_CS"/>
</dbReference>
<keyword evidence="2" id="KW-0418">Kinase</keyword>
<evidence type="ECO:0000313" key="5">
    <source>
        <dbReference type="Proteomes" id="UP000218899"/>
    </source>
</evidence>
<protein>
    <submittedName>
        <fullName evidence="4">Heptose 1-phosphate adenyltransferase</fullName>
    </submittedName>
</protein>
<dbReference type="OrthoDB" id="9802794at2"/>
<evidence type="ECO:0000256" key="2">
    <source>
        <dbReference type="ARBA" id="ARBA00022777"/>
    </source>
</evidence>
<dbReference type="PANTHER" id="PTHR46969">
    <property type="entry name" value="BIFUNCTIONAL PROTEIN HLDE"/>
    <property type="match status" value="1"/>
</dbReference>
<dbReference type="InterPro" id="IPR011913">
    <property type="entry name" value="RfaE_dom_I"/>
</dbReference>
<evidence type="ECO:0000256" key="1">
    <source>
        <dbReference type="ARBA" id="ARBA00022679"/>
    </source>
</evidence>
<dbReference type="RefSeq" id="WP_096461102.1">
    <property type="nucleotide sequence ID" value="NZ_AP014936.1"/>
</dbReference>
<keyword evidence="5" id="KW-1185">Reference proteome</keyword>
<dbReference type="Pfam" id="PF00294">
    <property type="entry name" value="PfkB"/>
    <property type="match status" value="1"/>
</dbReference>
<keyword evidence="1 4" id="KW-0808">Transferase</keyword>
<dbReference type="Proteomes" id="UP000218899">
    <property type="component" value="Chromosome"/>
</dbReference>
<dbReference type="NCBIfam" id="TIGR02198">
    <property type="entry name" value="rfaE_dom_I"/>
    <property type="match status" value="1"/>
</dbReference>
<organism evidence="4 5">
    <name type="scientific">Sulfurifustis variabilis</name>
    <dbReference type="NCBI Taxonomy" id="1675686"/>
    <lineage>
        <taxon>Bacteria</taxon>
        <taxon>Pseudomonadati</taxon>
        <taxon>Pseudomonadota</taxon>
        <taxon>Gammaproteobacteria</taxon>
        <taxon>Acidiferrobacterales</taxon>
        <taxon>Acidiferrobacteraceae</taxon>
        <taxon>Sulfurifustis</taxon>
    </lineage>
</organism>
<dbReference type="KEGG" id="sva:SVA_2063"/>
<dbReference type="InterPro" id="IPR029056">
    <property type="entry name" value="Ribokinase-like"/>
</dbReference>
<dbReference type="GO" id="GO:0016773">
    <property type="term" value="F:phosphotransferase activity, alcohol group as acceptor"/>
    <property type="evidence" value="ECO:0007669"/>
    <property type="project" value="InterPro"/>
</dbReference>
<dbReference type="AlphaFoldDB" id="A0A1B4V5A1"/>
<dbReference type="EMBL" id="AP014936">
    <property type="protein sequence ID" value="BAU48615.1"/>
    <property type="molecule type" value="Genomic_DNA"/>
</dbReference>
<dbReference type="PROSITE" id="PS00583">
    <property type="entry name" value="PFKB_KINASES_1"/>
    <property type="match status" value="1"/>
</dbReference>
<dbReference type="GO" id="GO:0005829">
    <property type="term" value="C:cytosol"/>
    <property type="evidence" value="ECO:0007669"/>
    <property type="project" value="TreeGrafter"/>
</dbReference>
<dbReference type="FunFam" id="3.40.1190.20:FF:000002">
    <property type="entry name" value="Bifunctional protein HldE"/>
    <property type="match status" value="1"/>
</dbReference>
<dbReference type="GO" id="GO:0033785">
    <property type="term" value="F:heptose 7-phosphate kinase activity"/>
    <property type="evidence" value="ECO:0007669"/>
    <property type="project" value="TreeGrafter"/>
</dbReference>
<evidence type="ECO:0000259" key="3">
    <source>
        <dbReference type="Pfam" id="PF00294"/>
    </source>
</evidence>
<dbReference type="Gene3D" id="3.40.1190.20">
    <property type="match status" value="1"/>
</dbReference>
<proteinExistence type="predicted"/>
<name>A0A1B4V5A1_9GAMM</name>